<evidence type="ECO:0000256" key="7">
    <source>
        <dbReference type="ARBA" id="ARBA00022723"/>
    </source>
</evidence>
<evidence type="ECO:0000256" key="13">
    <source>
        <dbReference type="ARBA" id="ARBA00023295"/>
    </source>
</evidence>
<dbReference type="SMART" id="SM00478">
    <property type="entry name" value="ENDO3c"/>
    <property type="match status" value="1"/>
</dbReference>
<name>A0A3S4WXZ4_9ACTN</name>
<dbReference type="STRING" id="1122997.GCA_000425285_00304"/>
<evidence type="ECO:0000259" key="14">
    <source>
        <dbReference type="SMART" id="SM00478"/>
    </source>
</evidence>
<evidence type="ECO:0000256" key="3">
    <source>
        <dbReference type="ARBA" id="ARBA00008343"/>
    </source>
</evidence>
<evidence type="ECO:0000256" key="8">
    <source>
        <dbReference type="ARBA" id="ARBA00022763"/>
    </source>
</evidence>
<keyword evidence="11" id="KW-0411">Iron-sulfur</keyword>
<gene>
    <name evidence="15" type="primary">mutY</name>
    <name evidence="15" type="ORF">NCTC13652_02018</name>
</gene>
<feature type="domain" description="HhH-GPD" evidence="14">
    <location>
        <begin position="52"/>
        <end position="204"/>
    </location>
</feature>
<dbReference type="FunFam" id="1.10.340.30:FF:000003">
    <property type="entry name" value="A/G-specific adenine glycosylase"/>
    <property type="match status" value="1"/>
</dbReference>
<evidence type="ECO:0000256" key="4">
    <source>
        <dbReference type="ARBA" id="ARBA00012045"/>
    </source>
</evidence>
<sequence length="301" mass="32454">MPDGSNRPEPFTVSEREAVRAACSVWFGEHGRDLPWRRPGTTPWGVLVSEVMSQQTPMSRVVGPWTEWMDRWPTPDDLAEEAPGAAVAAWGRLGYPRRALRLHACATAIAGDLGGVVPSDFQALLALPGVGEYTAAAVVSFAFGGRAAVLDTNVRRVLARIETGVANCGSSTSRADRELASRWLPDSDAQAARWAVSSMELGALVCTARTPLCDRCPVADHCRWLAAGRPMTGAPVRRGQAWKGTDRQCRGVILDLVRNAERGVEVEVALAAWPVRHQAEKCLASLLADGLVHKKDSTLSL</sequence>
<comment type="cofactor">
    <cofactor evidence="2">
        <name>[4Fe-4S] cluster</name>
        <dbReference type="ChEBI" id="CHEBI:49883"/>
    </cofactor>
</comment>
<dbReference type="InterPro" id="IPR044298">
    <property type="entry name" value="MIG/MutY"/>
</dbReference>
<dbReference type="Gene3D" id="1.10.1670.10">
    <property type="entry name" value="Helix-hairpin-Helix base-excision DNA repair enzymes (C-terminal)"/>
    <property type="match status" value="1"/>
</dbReference>
<dbReference type="GO" id="GO:0006284">
    <property type="term" value="P:base-excision repair"/>
    <property type="evidence" value="ECO:0007669"/>
    <property type="project" value="InterPro"/>
</dbReference>
<dbReference type="Proteomes" id="UP000277858">
    <property type="component" value="Chromosome"/>
</dbReference>
<dbReference type="Pfam" id="PF00633">
    <property type="entry name" value="HHH"/>
    <property type="match status" value="1"/>
</dbReference>
<accession>A0A3S4WXZ4</accession>
<evidence type="ECO:0000313" key="15">
    <source>
        <dbReference type="EMBL" id="VEI03804.1"/>
    </source>
</evidence>
<dbReference type="InterPro" id="IPR003265">
    <property type="entry name" value="HhH-GPD_domain"/>
</dbReference>
<dbReference type="InterPro" id="IPR004036">
    <property type="entry name" value="Endonuclease-III-like_CS2"/>
</dbReference>
<evidence type="ECO:0000256" key="5">
    <source>
        <dbReference type="ARBA" id="ARBA00022023"/>
    </source>
</evidence>
<comment type="similarity">
    <text evidence="3">Belongs to the Nth/MutY family.</text>
</comment>
<dbReference type="GO" id="GO:0034039">
    <property type="term" value="F:8-oxo-7,8-dihydroguanine DNA N-glycosylase activity"/>
    <property type="evidence" value="ECO:0007669"/>
    <property type="project" value="TreeGrafter"/>
</dbReference>
<evidence type="ECO:0000256" key="9">
    <source>
        <dbReference type="ARBA" id="ARBA00022801"/>
    </source>
</evidence>
<evidence type="ECO:0000256" key="6">
    <source>
        <dbReference type="ARBA" id="ARBA00022485"/>
    </source>
</evidence>
<dbReference type="EC" id="3.2.2.31" evidence="4"/>
<organism evidence="15 16">
    <name type="scientific">Acidipropionibacterium jensenii</name>
    <dbReference type="NCBI Taxonomy" id="1749"/>
    <lineage>
        <taxon>Bacteria</taxon>
        <taxon>Bacillati</taxon>
        <taxon>Actinomycetota</taxon>
        <taxon>Actinomycetes</taxon>
        <taxon>Propionibacteriales</taxon>
        <taxon>Propionibacteriaceae</taxon>
        <taxon>Acidipropionibacterium</taxon>
    </lineage>
</organism>
<dbReference type="Gene3D" id="1.10.340.30">
    <property type="entry name" value="Hypothetical protein, domain 2"/>
    <property type="match status" value="1"/>
</dbReference>
<dbReference type="GO" id="GO:0046872">
    <property type="term" value="F:metal ion binding"/>
    <property type="evidence" value="ECO:0007669"/>
    <property type="project" value="UniProtKB-KW"/>
</dbReference>
<keyword evidence="16" id="KW-1185">Reference proteome</keyword>
<dbReference type="InterPro" id="IPR023170">
    <property type="entry name" value="HhH_base_excis_C"/>
</dbReference>
<proteinExistence type="inferred from homology"/>
<dbReference type="PANTHER" id="PTHR42944">
    <property type="entry name" value="ADENINE DNA GLYCOSYLASE"/>
    <property type="match status" value="1"/>
</dbReference>
<keyword evidence="7" id="KW-0479">Metal-binding</keyword>
<dbReference type="GO" id="GO:0000701">
    <property type="term" value="F:purine-specific mismatch base pair DNA N-glycosylase activity"/>
    <property type="evidence" value="ECO:0007669"/>
    <property type="project" value="UniProtKB-EC"/>
</dbReference>
<dbReference type="PANTHER" id="PTHR42944:SF1">
    <property type="entry name" value="ADENINE DNA GLYCOSYLASE"/>
    <property type="match status" value="1"/>
</dbReference>
<dbReference type="Pfam" id="PF00730">
    <property type="entry name" value="HhH-GPD"/>
    <property type="match status" value="1"/>
</dbReference>
<dbReference type="GO" id="GO:0006298">
    <property type="term" value="P:mismatch repair"/>
    <property type="evidence" value="ECO:0007669"/>
    <property type="project" value="TreeGrafter"/>
</dbReference>
<protein>
    <recommendedName>
        <fullName evidence="5">Adenine DNA glycosylase</fullName>
        <ecNumber evidence="4">3.2.2.31</ecNumber>
    </recommendedName>
</protein>
<dbReference type="InterPro" id="IPR003651">
    <property type="entry name" value="Endonuclease3_FeS-loop_motif"/>
</dbReference>
<keyword evidence="13 15" id="KW-0326">Glycosidase</keyword>
<evidence type="ECO:0000256" key="12">
    <source>
        <dbReference type="ARBA" id="ARBA00023204"/>
    </source>
</evidence>
<dbReference type="InterPro" id="IPR000445">
    <property type="entry name" value="HhH_motif"/>
</dbReference>
<keyword evidence="6" id="KW-0004">4Fe-4S</keyword>
<keyword evidence="9 15" id="KW-0378">Hydrolase</keyword>
<evidence type="ECO:0000256" key="11">
    <source>
        <dbReference type="ARBA" id="ARBA00023014"/>
    </source>
</evidence>
<evidence type="ECO:0000313" key="16">
    <source>
        <dbReference type="Proteomes" id="UP000277858"/>
    </source>
</evidence>
<dbReference type="InterPro" id="IPR011257">
    <property type="entry name" value="DNA_glycosylase"/>
</dbReference>
<evidence type="ECO:0000256" key="1">
    <source>
        <dbReference type="ARBA" id="ARBA00000843"/>
    </source>
</evidence>
<comment type="catalytic activity">
    <reaction evidence="1">
        <text>Hydrolyzes free adenine bases from 7,8-dihydro-8-oxoguanine:adenine mismatched double-stranded DNA, leaving an apurinic site.</text>
        <dbReference type="EC" id="3.2.2.31"/>
    </reaction>
</comment>
<keyword evidence="8" id="KW-0227">DNA damage</keyword>
<keyword evidence="12" id="KW-0234">DNA repair</keyword>
<reference evidence="15 16" key="1">
    <citation type="submission" date="2018-12" db="EMBL/GenBank/DDBJ databases">
        <authorList>
            <consortium name="Pathogen Informatics"/>
        </authorList>
    </citation>
    <scope>NUCLEOTIDE SEQUENCE [LARGE SCALE GENOMIC DNA]</scope>
    <source>
        <strain evidence="15 16">NCTC13652</strain>
    </source>
</reference>
<dbReference type="AlphaFoldDB" id="A0A3S4WXZ4"/>
<dbReference type="EMBL" id="LR134473">
    <property type="protein sequence ID" value="VEI03804.1"/>
    <property type="molecule type" value="Genomic_DNA"/>
</dbReference>
<dbReference type="GO" id="GO:0035485">
    <property type="term" value="F:adenine/guanine mispair binding"/>
    <property type="evidence" value="ECO:0007669"/>
    <property type="project" value="TreeGrafter"/>
</dbReference>
<dbReference type="SUPFAM" id="SSF48150">
    <property type="entry name" value="DNA-glycosylase"/>
    <property type="match status" value="1"/>
</dbReference>
<keyword evidence="10" id="KW-0408">Iron</keyword>
<dbReference type="GO" id="GO:0051539">
    <property type="term" value="F:4 iron, 4 sulfur cluster binding"/>
    <property type="evidence" value="ECO:0007669"/>
    <property type="project" value="UniProtKB-KW"/>
</dbReference>
<evidence type="ECO:0000256" key="2">
    <source>
        <dbReference type="ARBA" id="ARBA00001966"/>
    </source>
</evidence>
<dbReference type="Pfam" id="PF10576">
    <property type="entry name" value="EndIII_4Fe-2S"/>
    <property type="match status" value="1"/>
</dbReference>
<dbReference type="SMART" id="SM00525">
    <property type="entry name" value="FES"/>
    <property type="match status" value="1"/>
</dbReference>
<dbReference type="PROSITE" id="PS01155">
    <property type="entry name" value="ENDONUCLEASE_III_2"/>
    <property type="match status" value="1"/>
</dbReference>
<dbReference type="GO" id="GO:0032357">
    <property type="term" value="F:oxidized purine DNA binding"/>
    <property type="evidence" value="ECO:0007669"/>
    <property type="project" value="TreeGrafter"/>
</dbReference>
<dbReference type="CDD" id="cd00056">
    <property type="entry name" value="ENDO3c"/>
    <property type="match status" value="1"/>
</dbReference>
<evidence type="ECO:0000256" key="10">
    <source>
        <dbReference type="ARBA" id="ARBA00023004"/>
    </source>
</evidence>